<keyword evidence="3" id="KW-1003">Cell membrane</keyword>
<comment type="subcellular location">
    <subcellularLocation>
        <location evidence="2">Cell membrane</location>
        <topology evidence="2">Lipid-anchor</topology>
        <topology evidence="2">GPI-anchor</topology>
    </subcellularLocation>
</comment>
<keyword evidence="4" id="KW-0336">GPI-anchor</keyword>
<dbReference type="SUPFAM" id="SSF118251">
    <property type="entry name" value="Variant surface glycoprotein MITAT 1.2, VSG 221, C-terminal domain"/>
    <property type="match status" value="1"/>
</dbReference>
<comment type="function">
    <text evidence="1">VSG forms a coat on the surface of the parasite. The trypanosome evades the immune response of the host by expressing a series of antigenically distinct VSGs from an estimated 1000 VSG genes.</text>
</comment>
<proteinExistence type="predicted"/>
<evidence type="ECO:0000256" key="5">
    <source>
        <dbReference type="ARBA" id="ARBA00023136"/>
    </source>
</evidence>
<feature type="region of interest" description="Disordered" evidence="8">
    <location>
        <begin position="72"/>
        <end position="112"/>
    </location>
</feature>
<evidence type="ECO:0000313" key="9">
    <source>
        <dbReference type="EMBL" id="AGH58872.1"/>
    </source>
</evidence>
<evidence type="ECO:0000256" key="2">
    <source>
        <dbReference type="ARBA" id="ARBA00004609"/>
    </source>
</evidence>
<dbReference type="AlphaFoldDB" id="M4SVV2"/>
<keyword evidence="6" id="KW-0325">Glycoprotein</keyword>
<feature type="non-terminal residue" evidence="9">
    <location>
        <position position="1"/>
    </location>
</feature>
<reference evidence="9" key="2">
    <citation type="journal article" date="2014" name="Mol. Biochem. Parasitol.">
        <title>Capturing the variant surface glycoprotein repertoire (the VSGnome) of Trypanosoma brucei Lister 427.</title>
        <authorList>
            <person name="Cross G.A."/>
            <person name="Kim H.S."/>
            <person name="Wickstead B."/>
        </authorList>
    </citation>
    <scope>NUCLEOTIDE SEQUENCE</scope>
    <source>
        <strain evidence="9">Lister 427</strain>
    </source>
</reference>
<dbReference type="VEuPathDB" id="TriTrypDB:Tb427_000184600"/>
<protein>
    <submittedName>
        <fullName evidence="9">Variant surface glycoprotein 2137</fullName>
    </submittedName>
</protein>
<accession>M4SVV2</accession>
<evidence type="ECO:0000256" key="8">
    <source>
        <dbReference type="SAM" id="MobiDB-lite"/>
    </source>
</evidence>
<organism evidence="9">
    <name type="scientific">Trypanosoma brucei</name>
    <dbReference type="NCBI Taxonomy" id="5691"/>
    <lineage>
        <taxon>Eukaryota</taxon>
        <taxon>Discoba</taxon>
        <taxon>Euglenozoa</taxon>
        <taxon>Kinetoplastea</taxon>
        <taxon>Metakinetoplastina</taxon>
        <taxon>Trypanosomatida</taxon>
        <taxon>Trypanosomatidae</taxon>
        <taxon>Trypanosoma</taxon>
    </lineage>
</organism>
<evidence type="ECO:0000256" key="1">
    <source>
        <dbReference type="ARBA" id="ARBA00002523"/>
    </source>
</evidence>
<evidence type="ECO:0000256" key="3">
    <source>
        <dbReference type="ARBA" id="ARBA00022475"/>
    </source>
</evidence>
<evidence type="ECO:0000256" key="4">
    <source>
        <dbReference type="ARBA" id="ARBA00022622"/>
    </source>
</evidence>
<dbReference type="EMBL" id="KC611441">
    <property type="protein sequence ID" value="AGH58872.1"/>
    <property type="molecule type" value="Genomic_DNA"/>
</dbReference>
<evidence type="ECO:0000256" key="6">
    <source>
        <dbReference type="ARBA" id="ARBA00023180"/>
    </source>
</evidence>
<sequence>MTEINEGSTATQLEAIPSIKLTEDTALQSSLFDDWLKISNTASCTSDGNYAKTFAAAANSCVLDNNEQLTAQQATTKPKPTATDAQLFSSNDPAASCSEATAPAGTEPPGSTKRIKHTLCQALKTYKASLGSTDAISGQVLKHSNLVLNYLRNCIPKYSNIKKPEDAIEAKALIEFVDKTYGESNEKFKEMFVTPLTTAKAAIRLNEKTEPKEIANMVSVEDRAAAISHNEGMRNAKELEADKKNTVATPATDLPKKSEDCKGEKDETKCNNKGGCELKDGECKIKVTTATETNGKTTNTTGSNSFFIKTSPLLLAFLIL</sequence>
<dbReference type="GO" id="GO:0098552">
    <property type="term" value="C:side of membrane"/>
    <property type="evidence" value="ECO:0007669"/>
    <property type="project" value="UniProtKB-KW"/>
</dbReference>
<name>M4SVV2_9TRYP</name>
<dbReference type="InterPro" id="IPR027446">
    <property type="entry name" value="VSG_C_dom_sf"/>
</dbReference>
<feature type="compositionally biased region" description="Polar residues" evidence="8">
    <location>
        <begin position="84"/>
        <end position="93"/>
    </location>
</feature>
<feature type="compositionally biased region" description="Low complexity" evidence="8">
    <location>
        <begin position="72"/>
        <end position="83"/>
    </location>
</feature>
<dbReference type="VEuPathDB" id="TriTrypDB:Tb1125.9.17850"/>
<reference evidence="9" key="1">
    <citation type="submission" date="2013-02" db="EMBL/GenBank/DDBJ databases">
        <authorList>
            <person name="Cross G.A.M."/>
            <person name="Kim H.-S."/>
            <person name="Wickstead B."/>
        </authorList>
    </citation>
    <scope>NUCLEOTIDE SEQUENCE</scope>
    <source>
        <strain evidence="9">Lister 427</strain>
    </source>
</reference>
<dbReference type="GO" id="GO:0005886">
    <property type="term" value="C:plasma membrane"/>
    <property type="evidence" value="ECO:0007669"/>
    <property type="project" value="UniProtKB-SubCell"/>
</dbReference>
<keyword evidence="7" id="KW-0449">Lipoprotein</keyword>
<dbReference type="VEuPathDB" id="TriTrypDB:Tb11.v5.1028"/>
<keyword evidence="5" id="KW-0472">Membrane</keyword>
<evidence type="ECO:0000256" key="7">
    <source>
        <dbReference type="ARBA" id="ARBA00023288"/>
    </source>
</evidence>